<evidence type="ECO:0000313" key="3">
    <source>
        <dbReference type="Proteomes" id="UP000249616"/>
    </source>
</evidence>
<dbReference type="EMBL" id="CP030073">
    <property type="protein sequence ID" value="AWW38381.1"/>
    <property type="molecule type" value="Genomic_DNA"/>
</dbReference>
<dbReference type="InterPro" id="IPR027417">
    <property type="entry name" value="P-loop_NTPase"/>
</dbReference>
<organism evidence="2 3">
    <name type="scientific">Streptomyces cadmiisoli</name>
    <dbReference type="NCBI Taxonomy" id="2184053"/>
    <lineage>
        <taxon>Bacteria</taxon>
        <taxon>Bacillati</taxon>
        <taxon>Actinomycetota</taxon>
        <taxon>Actinomycetes</taxon>
        <taxon>Kitasatosporales</taxon>
        <taxon>Streptomycetaceae</taxon>
        <taxon>Streptomyces</taxon>
        <taxon>Streptomyces aurantiacus group</taxon>
    </lineage>
</organism>
<dbReference type="KEGG" id="scad:DN051_18390"/>
<dbReference type="RefSeq" id="WP_053756505.1">
    <property type="nucleotide sequence ID" value="NZ_CBDRHE010000016.1"/>
</dbReference>
<evidence type="ECO:0000313" key="2">
    <source>
        <dbReference type="EMBL" id="AWW38381.1"/>
    </source>
</evidence>
<dbReference type="SUPFAM" id="SSF52540">
    <property type="entry name" value="P-loop containing nucleoside triphosphate hydrolases"/>
    <property type="match status" value="1"/>
</dbReference>
<keyword evidence="1" id="KW-0175">Coiled coil</keyword>
<dbReference type="PANTHER" id="PTHR11669">
    <property type="entry name" value="REPLICATION FACTOR C / DNA POLYMERASE III GAMMA-TAU SUBUNIT"/>
    <property type="match status" value="1"/>
</dbReference>
<sequence length="401" mass="42764">MSVWDDLVGQERVSEQLAAAARDADALVTAATAHEPPPEASRMTHAWLFTGPPGAGRTQVARAFAAALQCVSPDRALGGAPGCGFCDGCHTALVGTHADVSTVAAVGAQILVDDMRDTVRKSFTSPANGRWQVILVEDAERLNEKSANAVLKAVEEPAPRTVWLLCAPSLEDVLPTIRSRCRHLNLSTPTVAAVADMLVRREGVEPDVAAAAARATQGHIERARRLATDPAARERRATVLKVPLRVADVGGCLRAAQELVDAATEDAKQLAEEIDGKETEELKTALGAVQGGRMPRGTAGVMKDLEDKQKRRRTRTQRDSLDLALTDLTGFYRDVLALQLGSRIALANTDAGEALERLARDSSPESTLRRIEAIAACRDALDRNVAPLLAVEAMTMALRSG</sequence>
<dbReference type="PANTHER" id="PTHR11669:SF8">
    <property type="entry name" value="DNA POLYMERASE III SUBUNIT DELTA"/>
    <property type="match status" value="1"/>
</dbReference>
<keyword evidence="3" id="KW-1185">Reference proteome</keyword>
<gene>
    <name evidence="2" type="ORF">DN051_18390</name>
</gene>
<dbReference type="Proteomes" id="UP000249616">
    <property type="component" value="Chromosome"/>
</dbReference>
<proteinExistence type="predicted"/>
<protein>
    <submittedName>
        <fullName evidence="2">DNA polymerase III subunit delta</fullName>
        <ecNumber evidence="2">2.7.7.7</ecNumber>
    </submittedName>
</protein>
<dbReference type="GO" id="GO:0003887">
    <property type="term" value="F:DNA-directed DNA polymerase activity"/>
    <property type="evidence" value="ECO:0007669"/>
    <property type="project" value="UniProtKB-EC"/>
</dbReference>
<name>A0A2Z4IZH4_9ACTN</name>
<dbReference type="NCBIfam" id="NF005926">
    <property type="entry name" value="PRK07940.1"/>
    <property type="match status" value="1"/>
</dbReference>
<keyword evidence="2" id="KW-0548">Nucleotidyltransferase</keyword>
<dbReference type="Pfam" id="PF13177">
    <property type="entry name" value="DNA_pol3_delta2"/>
    <property type="match status" value="1"/>
</dbReference>
<dbReference type="AlphaFoldDB" id="A0A2Z4IZH4"/>
<dbReference type="NCBIfam" id="TIGR00678">
    <property type="entry name" value="holB"/>
    <property type="match status" value="1"/>
</dbReference>
<dbReference type="GO" id="GO:0008408">
    <property type="term" value="F:3'-5' exonuclease activity"/>
    <property type="evidence" value="ECO:0007669"/>
    <property type="project" value="InterPro"/>
</dbReference>
<dbReference type="InterPro" id="IPR050238">
    <property type="entry name" value="DNA_Rep/Repair_Clamp_Loader"/>
</dbReference>
<dbReference type="EC" id="2.7.7.7" evidence="2"/>
<keyword evidence="2" id="KW-0808">Transferase</keyword>
<reference evidence="2 3" key="1">
    <citation type="journal article" date="2019" name="Int. J. Syst. Evol. Microbiol.">
        <title>Streptomyces cadmiisoli sp. nov., a novel actinomycete isolated from cadmium-contaminated soil.</title>
        <authorList>
            <person name="Li K."/>
            <person name="Tang X."/>
            <person name="Zhao J."/>
            <person name="Guo Y."/>
            <person name="Tang Y."/>
            <person name="Gao J."/>
        </authorList>
    </citation>
    <scope>NUCLEOTIDE SEQUENCE [LARGE SCALE GENOMIC DNA]</scope>
    <source>
        <strain evidence="2 3">ZFG47</strain>
    </source>
</reference>
<evidence type="ECO:0000256" key="1">
    <source>
        <dbReference type="SAM" id="Coils"/>
    </source>
</evidence>
<dbReference type="InterPro" id="IPR004622">
    <property type="entry name" value="DNA_pol_HolB"/>
</dbReference>
<accession>A0A2Z4IZH4</accession>
<dbReference type="Gene3D" id="3.40.50.300">
    <property type="entry name" value="P-loop containing nucleotide triphosphate hydrolases"/>
    <property type="match status" value="1"/>
</dbReference>
<dbReference type="GO" id="GO:0006261">
    <property type="term" value="P:DNA-templated DNA replication"/>
    <property type="evidence" value="ECO:0007669"/>
    <property type="project" value="TreeGrafter"/>
</dbReference>
<feature type="coiled-coil region" evidence="1">
    <location>
        <begin position="253"/>
        <end position="280"/>
    </location>
</feature>